<accession>A0AAU9ILE3</accession>
<evidence type="ECO:0000313" key="2">
    <source>
        <dbReference type="Proteomes" id="UP001162131"/>
    </source>
</evidence>
<keyword evidence="2" id="KW-1185">Reference proteome</keyword>
<organism evidence="1 2">
    <name type="scientific">Blepharisma stoltei</name>
    <dbReference type="NCBI Taxonomy" id="1481888"/>
    <lineage>
        <taxon>Eukaryota</taxon>
        <taxon>Sar</taxon>
        <taxon>Alveolata</taxon>
        <taxon>Ciliophora</taxon>
        <taxon>Postciliodesmatophora</taxon>
        <taxon>Heterotrichea</taxon>
        <taxon>Heterotrichida</taxon>
        <taxon>Blepharismidae</taxon>
        <taxon>Blepharisma</taxon>
    </lineage>
</organism>
<dbReference type="EMBL" id="CAJZBQ010000009">
    <property type="protein sequence ID" value="CAG9312973.1"/>
    <property type="molecule type" value="Genomic_DNA"/>
</dbReference>
<name>A0AAU9ILE3_9CILI</name>
<dbReference type="Proteomes" id="UP001162131">
    <property type="component" value="Unassembled WGS sequence"/>
</dbReference>
<protein>
    <recommendedName>
        <fullName evidence="3">CCT domain-containing protein</fullName>
    </recommendedName>
</protein>
<sequence length="150" mass="16943">MNHNKDNIIVPVPIRVNQIGTSESIFSQLSVELMAAKDENLCLSRELAQEKLKNQQLETFLRSLVGPSKAIPRTESSISLASTVSSVNDTAYYVGAYTQEVRKQKILKYKEKIKAHRQKVHVSRDFIGRSSIAKQKMRIKGKFVKSPVQV</sequence>
<proteinExistence type="predicted"/>
<gene>
    <name evidence="1" type="ORF">BSTOLATCC_MIC7764</name>
</gene>
<dbReference type="AlphaFoldDB" id="A0AAU9ILE3"/>
<evidence type="ECO:0000313" key="1">
    <source>
        <dbReference type="EMBL" id="CAG9312973.1"/>
    </source>
</evidence>
<comment type="caution">
    <text evidence="1">The sequence shown here is derived from an EMBL/GenBank/DDBJ whole genome shotgun (WGS) entry which is preliminary data.</text>
</comment>
<reference evidence="1" key="1">
    <citation type="submission" date="2021-09" db="EMBL/GenBank/DDBJ databases">
        <authorList>
            <consortium name="AG Swart"/>
            <person name="Singh M."/>
            <person name="Singh A."/>
            <person name="Seah K."/>
            <person name="Emmerich C."/>
        </authorList>
    </citation>
    <scope>NUCLEOTIDE SEQUENCE</scope>
    <source>
        <strain evidence="1">ATCC30299</strain>
    </source>
</reference>
<evidence type="ECO:0008006" key="3">
    <source>
        <dbReference type="Google" id="ProtNLM"/>
    </source>
</evidence>